<feature type="domain" description="Cytochrome oxidase subunit I profile" evidence="15">
    <location>
        <begin position="1"/>
        <end position="54"/>
    </location>
</feature>
<evidence type="ECO:0000256" key="12">
    <source>
        <dbReference type="ARBA" id="ARBA00023128"/>
    </source>
</evidence>
<dbReference type="PRINTS" id="PR01165">
    <property type="entry name" value="CYCOXIDASEI"/>
</dbReference>
<comment type="cofactor">
    <cofactor evidence="1">
        <name>heme</name>
        <dbReference type="ChEBI" id="CHEBI:30413"/>
    </cofactor>
</comment>
<dbReference type="Pfam" id="PF00115">
    <property type="entry name" value="COX1"/>
    <property type="match status" value="1"/>
</dbReference>
<dbReference type="InterPro" id="IPR000883">
    <property type="entry name" value="Cyt_C_Oxase_1"/>
</dbReference>
<dbReference type="Proteomes" id="UP000752696">
    <property type="component" value="Unassembled WGS sequence"/>
</dbReference>
<keyword evidence="10" id="KW-1278">Translocase</keyword>
<evidence type="ECO:0000256" key="13">
    <source>
        <dbReference type="ARBA" id="ARBA00049512"/>
    </source>
</evidence>
<evidence type="ECO:0000259" key="15">
    <source>
        <dbReference type="PROSITE" id="PS50855"/>
    </source>
</evidence>
<dbReference type="PROSITE" id="PS50855">
    <property type="entry name" value="COX1"/>
    <property type="match status" value="1"/>
</dbReference>
<dbReference type="GO" id="GO:0022904">
    <property type="term" value="P:respiratory electron transport chain"/>
    <property type="evidence" value="ECO:0007669"/>
    <property type="project" value="TreeGrafter"/>
</dbReference>
<keyword evidence="11 14" id="KW-0249">Electron transport</keyword>
<keyword evidence="14" id="KW-0408">Iron</keyword>
<evidence type="ECO:0000256" key="9">
    <source>
        <dbReference type="ARBA" id="ARBA00022792"/>
    </source>
</evidence>
<evidence type="ECO:0000256" key="7">
    <source>
        <dbReference type="ARBA" id="ARBA00022660"/>
    </source>
</evidence>
<evidence type="ECO:0000256" key="4">
    <source>
        <dbReference type="ARBA" id="ARBA00009578"/>
    </source>
</evidence>
<keyword evidence="14" id="KW-0349">Heme</keyword>
<comment type="subunit">
    <text evidence="5">Component of the cytochrome c oxidase (complex IV, CIV), a multisubunit enzyme composed of a catalytic core of 3 subunits and several supernumerary subunits. The complex exists as a monomer or a dimer and forms supercomplexes (SCs) in the inner mitochondrial membrane with ubiquinol-cytochrome c oxidoreductase (cytochrome b-c1 complex, complex III, CIII).</text>
</comment>
<evidence type="ECO:0000256" key="14">
    <source>
        <dbReference type="RuleBase" id="RU000369"/>
    </source>
</evidence>
<keyword evidence="7 14" id="KW-0679">Respiratory chain</keyword>
<dbReference type="Gene3D" id="1.20.210.10">
    <property type="entry name" value="Cytochrome c oxidase-like, subunit I domain"/>
    <property type="match status" value="1"/>
</dbReference>
<reference evidence="16" key="1">
    <citation type="submission" date="2020-07" db="EMBL/GenBank/DDBJ databases">
        <authorList>
            <person name="Nazaruddin N."/>
        </authorList>
    </citation>
    <scope>NUCLEOTIDE SEQUENCE</scope>
</reference>
<comment type="catalytic activity">
    <reaction evidence="13">
        <text>4 Fe(II)-[cytochrome c] + O2 + 8 H(+)(in) = 4 Fe(III)-[cytochrome c] + 2 H2O + 4 H(+)(out)</text>
        <dbReference type="Rhea" id="RHEA:11436"/>
        <dbReference type="Rhea" id="RHEA-COMP:10350"/>
        <dbReference type="Rhea" id="RHEA-COMP:14399"/>
        <dbReference type="ChEBI" id="CHEBI:15377"/>
        <dbReference type="ChEBI" id="CHEBI:15378"/>
        <dbReference type="ChEBI" id="CHEBI:15379"/>
        <dbReference type="ChEBI" id="CHEBI:29033"/>
        <dbReference type="ChEBI" id="CHEBI:29034"/>
        <dbReference type="EC" id="7.1.1.9"/>
    </reaction>
    <physiologicalReaction direction="left-to-right" evidence="13">
        <dbReference type="Rhea" id="RHEA:11437"/>
    </physiologicalReaction>
</comment>
<keyword evidence="14" id="KW-0812">Transmembrane</keyword>
<name>A0A6V7HIX5_9HYME</name>
<feature type="non-terminal residue" evidence="16">
    <location>
        <position position="1"/>
    </location>
</feature>
<comment type="caution">
    <text evidence="16">The sequence shown here is derived from an EMBL/GenBank/DDBJ whole genome shotgun (WGS) entry which is preliminary data.</text>
</comment>
<proteinExistence type="inferred from homology"/>
<keyword evidence="8 14" id="KW-0479">Metal-binding</keyword>
<dbReference type="OrthoDB" id="7490198at2759"/>
<protein>
    <recommendedName>
        <fullName evidence="6 14">Cytochrome c oxidase subunit 1</fullName>
        <ecNumber evidence="14">7.1.1.9</ecNumber>
    </recommendedName>
</protein>
<dbReference type="PANTHER" id="PTHR10422:SF18">
    <property type="entry name" value="CYTOCHROME C OXIDASE SUBUNIT 1"/>
    <property type="match status" value="1"/>
</dbReference>
<dbReference type="UniPathway" id="UPA00705"/>
<dbReference type="GO" id="GO:0046872">
    <property type="term" value="F:metal ion binding"/>
    <property type="evidence" value="ECO:0007669"/>
    <property type="project" value="UniProtKB-KW"/>
</dbReference>
<dbReference type="EC" id="7.1.1.9" evidence="14"/>
<dbReference type="PANTHER" id="PTHR10422">
    <property type="entry name" value="CYTOCHROME C OXIDASE SUBUNIT 1"/>
    <property type="match status" value="1"/>
</dbReference>
<comment type="pathway">
    <text evidence="3 14">Energy metabolism; oxidative phosphorylation.</text>
</comment>
<keyword evidence="14" id="KW-0472">Membrane</keyword>
<evidence type="ECO:0000256" key="11">
    <source>
        <dbReference type="ARBA" id="ARBA00022982"/>
    </source>
</evidence>
<evidence type="ECO:0000256" key="8">
    <source>
        <dbReference type="ARBA" id="ARBA00022723"/>
    </source>
</evidence>
<dbReference type="GO" id="GO:0006119">
    <property type="term" value="P:oxidative phosphorylation"/>
    <property type="evidence" value="ECO:0007669"/>
    <property type="project" value="UniProtKB-UniPathway"/>
</dbReference>
<keyword evidence="14" id="KW-0186">Copper</keyword>
<gene>
    <name evidence="16" type="ORF">MHI_LOCUS869773</name>
</gene>
<dbReference type="SUPFAM" id="SSF81442">
    <property type="entry name" value="Cytochrome c oxidase subunit I-like"/>
    <property type="match status" value="1"/>
</dbReference>
<comment type="subcellular location">
    <subcellularLocation>
        <location evidence="2 14">Mitochondrion inner membrane</location>
        <topology evidence="2 14">Multi-pass membrane protein</topology>
    </subcellularLocation>
</comment>
<keyword evidence="14" id="KW-0813">Transport</keyword>
<keyword evidence="17" id="KW-1185">Reference proteome</keyword>
<accession>A0A6V7HIX5</accession>
<comment type="similarity">
    <text evidence="4 14">Belongs to the heme-copper respiratory oxidase family.</text>
</comment>
<dbReference type="GO" id="GO:0015990">
    <property type="term" value="P:electron transport coupled proton transport"/>
    <property type="evidence" value="ECO:0007669"/>
    <property type="project" value="TreeGrafter"/>
</dbReference>
<sequence>AAGAITVLLFDRNFDTSFFNRTEGDPILYQHLFRFFKHPEVYILILPEFGLISQTEIGRKGNIRNWISTIYCLSSSSVGFEYAVDSAGNERHLSPDDYGTSIRHYTLLAP</sequence>
<keyword evidence="12 14" id="KW-0496">Mitochondrion</keyword>
<evidence type="ECO:0000313" key="16">
    <source>
        <dbReference type="EMBL" id="CAD1479587.1"/>
    </source>
</evidence>
<organism evidence="16 17">
    <name type="scientific">Heterotrigona itama</name>
    <dbReference type="NCBI Taxonomy" id="395501"/>
    <lineage>
        <taxon>Eukaryota</taxon>
        <taxon>Metazoa</taxon>
        <taxon>Ecdysozoa</taxon>
        <taxon>Arthropoda</taxon>
        <taxon>Hexapoda</taxon>
        <taxon>Insecta</taxon>
        <taxon>Pterygota</taxon>
        <taxon>Neoptera</taxon>
        <taxon>Endopterygota</taxon>
        <taxon>Hymenoptera</taxon>
        <taxon>Apocrita</taxon>
        <taxon>Aculeata</taxon>
        <taxon>Apoidea</taxon>
        <taxon>Anthophila</taxon>
        <taxon>Apidae</taxon>
        <taxon>Heterotrigona</taxon>
    </lineage>
</organism>
<dbReference type="InterPro" id="IPR036927">
    <property type="entry name" value="Cyt_c_oxase-like_su1_sf"/>
</dbReference>
<dbReference type="EMBL" id="CAJDYZ010011492">
    <property type="protein sequence ID" value="CAD1479587.1"/>
    <property type="molecule type" value="Genomic_DNA"/>
</dbReference>
<evidence type="ECO:0000256" key="6">
    <source>
        <dbReference type="ARBA" id="ARBA00015947"/>
    </source>
</evidence>
<dbReference type="GO" id="GO:0020037">
    <property type="term" value="F:heme binding"/>
    <property type="evidence" value="ECO:0007669"/>
    <property type="project" value="InterPro"/>
</dbReference>
<evidence type="ECO:0000313" key="17">
    <source>
        <dbReference type="Proteomes" id="UP000752696"/>
    </source>
</evidence>
<evidence type="ECO:0000256" key="2">
    <source>
        <dbReference type="ARBA" id="ARBA00004448"/>
    </source>
</evidence>
<evidence type="ECO:0000256" key="5">
    <source>
        <dbReference type="ARBA" id="ARBA00011164"/>
    </source>
</evidence>
<dbReference type="GO" id="GO:0004129">
    <property type="term" value="F:cytochrome-c oxidase activity"/>
    <property type="evidence" value="ECO:0007669"/>
    <property type="project" value="UniProtKB-EC"/>
</dbReference>
<dbReference type="InterPro" id="IPR023616">
    <property type="entry name" value="Cyt_c_oxase-like_su1_dom"/>
</dbReference>
<dbReference type="GO" id="GO:0005743">
    <property type="term" value="C:mitochondrial inner membrane"/>
    <property type="evidence" value="ECO:0007669"/>
    <property type="project" value="UniProtKB-SubCell"/>
</dbReference>
<evidence type="ECO:0000256" key="10">
    <source>
        <dbReference type="ARBA" id="ARBA00022967"/>
    </source>
</evidence>
<dbReference type="AlphaFoldDB" id="A0A6V7HIX5"/>
<keyword evidence="9 14" id="KW-0999">Mitochondrion inner membrane</keyword>
<evidence type="ECO:0000256" key="3">
    <source>
        <dbReference type="ARBA" id="ARBA00004673"/>
    </source>
</evidence>
<evidence type="ECO:0000256" key="1">
    <source>
        <dbReference type="ARBA" id="ARBA00001971"/>
    </source>
</evidence>
<comment type="function">
    <text evidence="14">Component of the cytochrome c oxidase, the last enzyme in the mitochondrial electron transport chain which drives oxidative phosphorylation. The respiratory chain contains 3 multisubunit complexes succinate dehydrogenase (complex II, CII), ubiquinol-cytochrome c oxidoreductase (cytochrome b-c1 complex, complex III, CIII) and cytochrome c oxidase (complex IV, CIV), that cooperate to transfer electrons derived from NADH and succinate to molecular oxygen, creating an electrochemical gradient over the inner membrane that drives transmembrane transport and the ATP synthase. Cytochrome c oxidase is the component of the respiratory chain that catalyzes the reduction of oxygen to water. Electrons originating from reduced cytochrome c in the intermembrane space (IMS) are transferred via the dinuclear copper A center (CU(A)) of subunit 2 and heme A of subunit 1 to the active site in subunit 1, a binuclear center (BNC) formed by heme A3 and copper B (CU(B)). The BNC reduces molecular oxygen to 2 water molecules using 4 electrons from cytochrome c in the IMS and 4 protons from the mitochondrial matrix.</text>
</comment>